<feature type="compositionally biased region" description="Low complexity" evidence="4">
    <location>
        <begin position="238"/>
        <end position="247"/>
    </location>
</feature>
<feature type="region of interest" description="Disordered" evidence="4">
    <location>
        <begin position="336"/>
        <end position="370"/>
    </location>
</feature>
<evidence type="ECO:0000256" key="2">
    <source>
        <dbReference type="ARBA" id="ARBA00022771"/>
    </source>
</evidence>
<dbReference type="SUPFAM" id="SSF57667">
    <property type="entry name" value="beta-beta-alpha zinc fingers"/>
    <property type="match status" value="1"/>
</dbReference>
<reference evidence="7" key="1">
    <citation type="submission" date="2025-08" db="UniProtKB">
        <authorList>
            <consortium name="RefSeq"/>
        </authorList>
    </citation>
    <scope>IDENTIFICATION</scope>
    <source>
        <tissue evidence="7">Whole body</tissue>
    </source>
</reference>
<name>A0AAJ7IXS1_9HYME</name>
<dbReference type="KEGG" id="ccal:108624428"/>
<dbReference type="PROSITE" id="PS51800">
    <property type="entry name" value="ZF_CHHC_U11_48K"/>
    <property type="match status" value="2"/>
</dbReference>
<keyword evidence="6" id="KW-1185">Reference proteome</keyword>
<feature type="region of interest" description="Disordered" evidence="4">
    <location>
        <begin position="226"/>
        <end position="247"/>
    </location>
</feature>
<dbReference type="InterPro" id="IPR022776">
    <property type="entry name" value="TRM13/UPF0224_CHHC_Znf_dom"/>
</dbReference>
<feature type="compositionally biased region" description="Basic and acidic residues" evidence="4">
    <location>
        <begin position="227"/>
        <end position="237"/>
    </location>
</feature>
<organism evidence="6 7">
    <name type="scientific">Ceratina calcarata</name>
    <dbReference type="NCBI Taxonomy" id="156304"/>
    <lineage>
        <taxon>Eukaryota</taxon>
        <taxon>Metazoa</taxon>
        <taxon>Ecdysozoa</taxon>
        <taxon>Arthropoda</taxon>
        <taxon>Hexapoda</taxon>
        <taxon>Insecta</taxon>
        <taxon>Pterygota</taxon>
        <taxon>Neoptera</taxon>
        <taxon>Endopterygota</taxon>
        <taxon>Hymenoptera</taxon>
        <taxon>Apocrita</taxon>
        <taxon>Aculeata</taxon>
        <taxon>Apoidea</taxon>
        <taxon>Anthophila</taxon>
        <taxon>Apidae</taxon>
        <taxon>Ceratina</taxon>
        <taxon>Zadontomerus</taxon>
    </lineage>
</organism>
<accession>A0AAJ7IXS1</accession>
<evidence type="ECO:0000256" key="4">
    <source>
        <dbReference type="SAM" id="MobiDB-lite"/>
    </source>
</evidence>
<feature type="region of interest" description="Disordered" evidence="4">
    <location>
        <begin position="288"/>
        <end position="316"/>
    </location>
</feature>
<sequence length="370" mass="41894">MMPIETSITCPFDKTHNILKHKMQTHLYKCKRNYPGQKVTCVFDSSHLLDPEEWQHHFMTCPSSGCIKRHEMNFEQPQQVGTVPLEEVCSIAPVVESADTDDWNGSYPSYDPVAQSENKSVFRVQVGLSKAKKREYKYQERERLDALEKNEIGECRVSTSEEAESDPYQPIRGLKNVPEIDDKDFINNLLLKPVNRSAQESQELPKSKQVGNEGFKKQLIQKLRNIAIKDDSDEKENNSNNSTMTSTAHEDCLKIEIPDGSEVSLMTPCTGTGDVSISEEACNLTWASSQSGRSYAPKHSKKPGPRKPLPRLPQNFSGEIGKFTIGRGCVLRSAKLQNQGLNTKEDDEKQKELYSLRDYDEKDVDTDTDE</sequence>
<evidence type="ECO:0000256" key="1">
    <source>
        <dbReference type="ARBA" id="ARBA00022723"/>
    </source>
</evidence>
<feature type="domain" description="CHHC U11-48K-type" evidence="5">
    <location>
        <begin position="38"/>
        <end position="65"/>
    </location>
</feature>
<dbReference type="AlphaFoldDB" id="A0AAJ7IXS1"/>
<protein>
    <submittedName>
        <fullName evidence="7">Uncharacterized protein LOC108624428</fullName>
    </submittedName>
</protein>
<dbReference type="Proteomes" id="UP000694925">
    <property type="component" value="Unplaced"/>
</dbReference>
<feature type="compositionally biased region" description="Basic residues" evidence="4">
    <location>
        <begin position="296"/>
        <end position="309"/>
    </location>
</feature>
<dbReference type="GO" id="GO:0008270">
    <property type="term" value="F:zinc ion binding"/>
    <property type="evidence" value="ECO:0007669"/>
    <property type="project" value="UniProtKB-KW"/>
</dbReference>
<evidence type="ECO:0000259" key="5">
    <source>
        <dbReference type="PROSITE" id="PS51800"/>
    </source>
</evidence>
<evidence type="ECO:0000313" key="6">
    <source>
        <dbReference type="Proteomes" id="UP000694925"/>
    </source>
</evidence>
<feature type="compositionally biased region" description="Acidic residues" evidence="4">
    <location>
        <begin position="361"/>
        <end position="370"/>
    </location>
</feature>
<feature type="compositionally biased region" description="Basic and acidic residues" evidence="4">
    <location>
        <begin position="343"/>
        <end position="360"/>
    </location>
</feature>
<keyword evidence="3" id="KW-0862">Zinc</keyword>
<gene>
    <name evidence="7" type="primary">LOC108624428</name>
</gene>
<dbReference type="RefSeq" id="XP_017879200.1">
    <property type="nucleotide sequence ID" value="XM_018023711.2"/>
</dbReference>
<evidence type="ECO:0000313" key="7">
    <source>
        <dbReference type="RefSeq" id="XP_017879200.1"/>
    </source>
</evidence>
<dbReference type="InterPro" id="IPR036236">
    <property type="entry name" value="Znf_C2H2_sf"/>
</dbReference>
<keyword evidence="2" id="KW-0863">Zinc-finger</keyword>
<evidence type="ECO:0000256" key="3">
    <source>
        <dbReference type="ARBA" id="ARBA00022833"/>
    </source>
</evidence>
<dbReference type="Pfam" id="PF05253">
    <property type="entry name" value="zf-U11-48K"/>
    <property type="match status" value="1"/>
</dbReference>
<feature type="domain" description="CHHC U11-48K-type" evidence="5">
    <location>
        <begin position="7"/>
        <end position="34"/>
    </location>
</feature>
<keyword evidence="1" id="KW-0479">Metal-binding</keyword>
<proteinExistence type="predicted"/>
<dbReference type="GeneID" id="108624428"/>